<keyword evidence="3" id="KW-1185">Reference proteome</keyword>
<dbReference type="Proteomes" id="UP001146120">
    <property type="component" value="Unassembled WGS sequence"/>
</dbReference>
<organism evidence="2 3">
    <name type="scientific">Lagenidium giganteum</name>
    <dbReference type="NCBI Taxonomy" id="4803"/>
    <lineage>
        <taxon>Eukaryota</taxon>
        <taxon>Sar</taxon>
        <taxon>Stramenopiles</taxon>
        <taxon>Oomycota</taxon>
        <taxon>Peronosporomycetes</taxon>
        <taxon>Pythiales</taxon>
        <taxon>Pythiaceae</taxon>
    </lineage>
</organism>
<dbReference type="GO" id="GO:0009100">
    <property type="term" value="P:glycoprotein metabolic process"/>
    <property type="evidence" value="ECO:0007669"/>
    <property type="project" value="UniProtKB-ARBA"/>
</dbReference>
<reference evidence="2" key="2">
    <citation type="journal article" date="2023" name="Microbiol Resour">
        <title>Decontamination and Annotation of the Draft Genome Sequence of the Oomycete Lagenidium giganteum ARSEF 373.</title>
        <authorList>
            <person name="Morgan W.R."/>
            <person name="Tartar A."/>
        </authorList>
    </citation>
    <scope>NUCLEOTIDE SEQUENCE</scope>
    <source>
        <strain evidence="2">ARSEF 373</strain>
    </source>
</reference>
<name>A0AAV2Z1A8_9STRA</name>
<dbReference type="PANTHER" id="PTHR43404:SF1">
    <property type="entry name" value="MNN4P"/>
    <property type="match status" value="1"/>
</dbReference>
<dbReference type="AlphaFoldDB" id="A0AAV2Z1A8"/>
<dbReference type="InterPro" id="IPR007074">
    <property type="entry name" value="LicD/FKTN/FKRP_NTP_transf"/>
</dbReference>
<evidence type="ECO:0000313" key="2">
    <source>
        <dbReference type="EMBL" id="DBA00091.1"/>
    </source>
</evidence>
<gene>
    <name evidence="2" type="ORF">N0F65_000382</name>
</gene>
<sequence>MIIGIIRNFHEFLDKHNINHWVDSGTLLGAVRDKGLIPYDVDADFGMDEPGYIFLRDNEVEVPEPYILNVWNSTMNDPGNRDEPLAVRFIHKKSGLYADMFVFKDDVDEEGKPVMGPPRSGCFGGCVRCPQDEDGGLFQVPDNWVFPVHMCKFEDFTVPCPHDSARYLDHLFGDDFMTHK</sequence>
<evidence type="ECO:0000259" key="1">
    <source>
        <dbReference type="Pfam" id="PF04991"/>
    </source>
</evidence>
<proteinExistence type="predicted"/>
<dbReference type="EMBL" id="DAKRPA010000070">
    <property type="protein sequence ID" value="DBA00091.1"/>
    <property type="molecule type" value="Genomic_DNA"/>
</dbReference>
<dbReference type="PANTHER" id="PTHR43404">
    <property type="entry name" value="LIPOPOLYSACCHARIDE CHOLINEPHOSPHOTRANSFERASE LICD"/>
    <property type="match status" value="1"/>
</dbReference>
<protein>
    <recommendedName>
        <fullName evidence="1">LicD/FKTN/FKRP nucleotidyltransferase domain-containing protein</fullName>
    </recommendedName>
</protein>
<dbReference type="InterPro" id="IPR052942">
    <property type="entry name" value="LPS_cholinephosphotransferase"/>
</dbReference>
<reference evidence="2" key="1">
    <citation type="submission" date="2022-11" db="EMBL/GenBank/DDBJ databases">
        <authorList>
            <person name="Morgan W.R."/>
            <person name="Tartar A."/>
        </authorList>
    </citation>
    <scope>NUCLEOTIDE SEQUENCE</scope>
    <source>
        <strain evidence="2">ARSEF 373</strain>
    </source>
</reference>
<evidence type="ECO:0000313" key="3">
    <source>
        <dbReference type="Proteomes" id="UP001146120"/>
    </source>
</evidence>
<accession>A0AAV2Z1A8</accession>
<comment type="caution">
    <text evidence="2">The sequence shown here is derived from an EMBL/GenBank/DDBJ whole genome shotgun (WGS) entry which is preliminary data.</text>
</comment>
<dbReference type="Pfam" id="PF04991">
    <property type="entry name" value="LicD"/>
    <property type="match status" value="1"/>
</dbReference>
<feature type="domain" description="LicD/FKTN/FKRP nucleotidyltransferase" evidence="1">
    <location>
        <begin position="15"/>
        <end position="57"/>
    </location>
</feature>